<dbReference type="GlyGen" id="A0A8I6AE11">
    <property type="glycosylation" value="1 site"/>
</dbReference>
<evidence type="ECO:0000313" key="3">
    <source>
        <dbReference type="Ensembl" id="ENSRNOP00000091613.1"/>
    </source>
</evidence>
<dbReference type="PANTHER" id="PTHR31993:SF6">
    <property type="entry name" value="UBA-LIKE DOMAIN-CONTAINING PROTEIN 2"/>
    <property type="match status" value="1"/>
</dbReference>
<dbReference type="InterPro" id="IPR009060">
    <property type="entry name" value="UBA-like_sf"/>
</dbReference>
<dbReference type="CDD" id="cd14343">
    <property type="entry name" value="UBA_F100B_like"/>
    <property type="match status" value="1"/>
</dbReference>
<comment type="similarity">
    <text evidence="1">Belongs to the UBALD family.</text>
</comment>
<evidence type="ECO:0000313" key="4">
    <source>
        <dbReference type="Proteomes" id="UP000002494"/>
    </source>
</evidence>
<sequence length="169" mass="18696">MSELRHDVMIHQFVLAVGCVADQAQQLLQAAHWQFQTALSTFFQESNIPNSHHHPQLMCTPSNTPATPPNFPDALAMFSKLQTSEGLQSSSSPMTAVACSPPPANLSPFWAASPPNTRWSQKGPQNHGLSTPLLVDNFHLCWWWPLVDSETCHPITSKVCRAEDLAALW</sequence>
<protein>
    <recommendedName>
        <fullName evidence="2">UBA-like domain-containing protein</fullName>
    </recommendedName>
</protein>
<dbReference type="SUPFAM" id="SSF46934">
    <property type="entry name" value="UBA-like"/>
    <property type="match status" value="1"/>
</dbReference>
<feature type="domain" description="UBA-like" evidence="2">
    <location>
        <begin position="5"/>
        <end position="49"/>
    </location>
</feature>
<evidence type="ECO:0000256" key="1">
    <source>
        <dbReference type="ARBA" id="ARBA00006090"/>
    </source>
</evidence>
<dbReference type="InterPro" id="IPR039310">
    <property type="entry name" value="UBALD1/2"/>
</dbReference>
<dbReference type="Ensembl" id="ENSRNOT00000106275.2">
    <property type="protein sequence ID" value="ENSRNOP00000091613.1"/>
    <property type="gene ID" value="ENSRNOG00000071008.2"/>
</dbReference>
<dbReference type="InterPro" id="IPR054109">
    <property type="entry name" value="UBA_8"/>
</dbReference>
<dbReference type="AGR" id="RGD:150345506"/>
<proteinExistence type="inferred from homology"/>
<dbReference type="AlphaFoldDB" id="A0A8I6AE11"/>
<dbReference type="Proteomes" id="UP000002494">
    <property type="component" value="Chromosome 18"/>
</dbReference>
<dbReference type="PANTHER" id="PTHR31993">
    <property type="entry name" value="UBA-LIKE DOMAIN-CONTAINING PROTEIN 2"/>
    <property type="match status" value="1"/>
</dbReference>
<dbReference type="OrthoDB" id="6093553at2759"/>
<reference evidence="3" key="3">
    <citation type="submission" date="2025-09" db="UniProtKB">
        <authorList>
            <consortium name="Ensembl"/>
        </authorList>
    </citation>
    <scope>IDENTIFICATION</scope>
    <source>
        <strain evidence="3">Brown Norway</strain>
    </source>
</reference>
<organism evidence="3 4">
    <name type="scientific">Rattus norvegicus</name>
    <name type="common">Rat</name>
    <dbReference type="NCBI Taxonomy" id="10116"/>
    <lineage>
        <taxon>Eukaryota</taxon>
        <taxon>Metazoa</taxon>
        <taxon>Chordata</taxon>
        <taxon>Craniata</taxon>
        <taxon>Vertebrata</taxon>
        <taxon>Euteleostomi</taxon>
        <taxon>Mammalia</taxon>
        <taxon>Eutheria</taxon>
        <taxon>Euarchontoglires</taxon>
        <taxon>Glires</taxon>
        <taxon>Rodentia</taxon>
        <taxon>Myomorpha</taxon>
        <taxon>Muroidea</taxon>
        <taxon>Muridae</taxon>
        <taxon>Murinae</taxon>
        <taxon>Rattus</taxon>
    </lineage>
</organism>
<dbReference type="Pfam" id="PF22566">
    <property type="entry name" value="UBA_8"/>
    <property type="match status" value="1"/>
</dbReference>
<dbReference type="PROSITE" id="PS51257">
    <property type="entry name" value="PROKAR_LIPOPROTEIN"/>
    <property type="match status" value="1"/>
</dbReference>
<dbReference type="RGD" id="150345506">
    <property type="gene designation" value="ENSRNOG00000071008"/>
</dbReference>
<evidence type="ECO:0000313" key="5">
    <source>
        <dbReference type="RGD" id="150345506"/>
    </source>
</evidence>
<gene>
    <name evidence="5" type="primary">ENSRNOG00000071008</name>
</gene>
<name>A0A8I6AE11_RAT</name>
<reference evidence="3" key="2">
    <citation type="submission" date="2025-08" db="UniProtKB">
        <authorList>
            <consortium name="Ensembl"/>
        </authorList>
    </citation>
    <scope>IDENTIFICATION</scope>
    <source>
        <strain evidence="3">Brown Norway</strain>
    </source>
</reference>
<accession>A0A8I6AE11</accession>
<evidence type="ECO:0000259" key="2">
    <source>
        <dbReference type="Pfam" id="PF22566"/>
    </source>
</evidence>
<dbReference type="GeneTree" id="ENSGT00390000008825"/>
<keyword evidence="4" id="KW-1185">Reference proteome</keyword>
<reference evidence="3" key="1">
    <citation type="submission" date="2024-01" db="EMBL/GenBank/DDBJ databases">
        <title>GRCr8: a new rat reference genome assembly contstructed from accurate long reads and long range scaffolding.</title>
        <authorList>
            <person name="Doris P.A."/>
            <person name="Kalbfleisch T."/>
            <person name="Li K."/>
            <person name="Howe K."/>
            <person name="Wood J."/>
        </authorList>
    </citation>
    <scope>NUCLEOTIDE SEQUENCE [LARGE SCALE GENOMIC DNA]</scope>
    <source>
        <strain evidence="3">Brown Norway</strain>
    </source>
</reference>
<dbReference type="OMA" id="HRLHCPQ"/>
<dbReference type="Gene3D" id="1.10.8.10">
    <property type="entry name" value="DNA helicase RuvA subunit, C-terminal domain"/>
    <property type="match status" value="1"/>
</dbReference>